<keyword evidence="2" id="KW-1185">Reference proteome</keyword>
<proteinExistence type="predicted"/>
<dbReference type="KEGG" id="tso:IZ6_25350"/>
<dbReference type="Pfam" id="PF19698">
    <property type="entry name" value="DUF6197"/>
    <property type="match status" value="1"/>
</dbReference>
<evidence type="ECO:0000313" key="1">
    <source>
        <dbReference type="EMBL" id="BCJ91800.1"/>
    </source>
</evidence>
<sequence>MTGLYLHLMEVGPEPVPFSNLLVGETYTEVSRAILIRARDRVKAGWSQQAFARDGEDRPTSEWSPTAVRWDAMGSVWAVGGTLAEINFLRSFLPLGSGGLLTWNDDPERSPEQVIQLFDDAISVLTV</sequence>
<dbReference type="InterPro" id="IPR045677">
    <property type="entry name" value="DUF6197"/>
</dbReference>
<gene>
    <name evidence="1" type="ORF">IZ6_25350</name>
</gene>
<reference evidence="1 2" key="1">
    <citation type="submission" date="2020-08" db="EMBL/GenBank/DDBJ databases">
        <title>Genome sequence of Rhizobiales bacterium strain IZ6.</title>
        <authorList>
            <person name="Nakai R."/>
            <person name="Naganuma T."/>
        </authorList>
    </citation>
    <scope>NUCLEOTIDE SEQUENCE [LARGE SCALE GENOMIC DNA]</scope>
    <source>
        <strain evidence="1 2">IZ6</strain>
    </source>
</reference>
<dbReference type="EMBL" id="AP023361">
    <property type="protein sequence ID" value="BCJ91800.1"/>
    <property type="molecule type" value="Genomic_DNA"/>
</dbReference>
<protein>
    <submittedName>
        <fullName evidence="1">Uncharacterized protein</fullName>
    </submittedName>
</protein>
<evidence type="ECO:0000313" key="2">
    <source>
        <dbReference type="Proteomes" id="UP000515317"/>
    </source>
</evidence>
<organism evidence="1 2">
    <name type="scientific">Terrihabitans soli</name>
    <dbReference type="NCBI Taxonomy" id="708113"/>
    <lineage>
        <taxon>Bacteria</taxon>
        <taxon>Pseudomonadati</taxon>
        <taxon>Pseudomonadota</taxon>
        <taxon>Alphaproteobacteria</taxon>
        <taxon>Hyphomicrobiales</taxon>
        <taxon>Terrihabitans</taxon>
    </lineage>
</organism>
<accession>A0A6S6QXN7</accession>
<dbReference type="AlphaFoldDB" id="A0A6S6QXN7"/>
<dbReference type="Proteomes" id="UP000515317">
    <property type="component" value="Chromosome"/>
</dbReference>
<name>A0A6S6QXN7_9HYPH</name>